<name>A0A8G0LM05_9HYPO</name>
<evidence type="ECO:0000313" key="1">
    <source>
        <dbReference type="EMBL" id="QYT03330.1"/>
    </source>
</evidence>
<evidence type="ECO:0000313" key="2">
    <source>
        <dbReference type="Proteomes" id="UP000826661"/>
    </source>
</evidence>
<dbReference type="Proteomes" id="UP000826661">
    <property type="component" value="Chromosome V"/>
</dbReference>
<proteinExistence type="predicted"/>
<organism evidence="1 2">
    <name type="scientific">Trichoderma simmonsii</name>
    <dbReference type="NCBI Taxonomy" id="1491479"/>
    <lineage>
        <taxon>Eukaryota</taxon>
        <taxon>Fungi</taxon>
        <taxon>Dikarya</taxon>
        <taxon>Ascomycota</taxon>
        <taxon>Pezizomycotina</taxon>
        <taxon>Sordariomycetes</taxon>
        <taxon>Hypocreomycetidae</taxon>
        <taxon>Hypocreales</taxon>
        <taxon>Hypocreaceae</taxon>
        <taxon>Trichoderma</taxon>
    </lineage>
</organism>
<reference evidence="1 2" key="1">
    <citation type="journal article" date="2021" name="BMC Genomics">
        <title>Telomere-to-telomere genome assembly of asparaginase-producing Trichoderma simmonsii.</title>
        <authorList>
            <person name="Chung D."/>
            <person name="Kwon Y.M."/>
            <person name="Yang Y."/>
        </authorList>
    </citation>
    <scope>NUCLEOTIDE SEQUENCE [LARGE SCALE GENOMIC DNA]</scope>
    <source>
        <strain evidence="1 2">GH-Sj1</strain>
    </source>
</reference>
<sequence length="67" mass="7355">MALNISTVNQGYDETKGDEEHILLLPGGRQLAYTYNGPTTSRTVVIFFVGIMSVGTSAHVPEPFREK</sequence>
<protein>
    <submittedName>
        <fullName evidence="1">Uncharacterized protein</fullName>
    </submittedName>
</protein>
<dbReference type="AlphaFoldDB" id="A0A8G0LM05"/>
<accession>A0A8G0LM05</accession>
<dbReference type="EMBL" id="CP075868">
    <property type="protein sequence ID" value="QYT03330.1"/>
    <property type="molecule type" value="Genomic_DNA"/>
</dbReference>
<keyword evidence="2" id="KW-1185">Reference proteome</keyword>
<gene>
    <name evidence="1" type="ORF">H0G86_010295</name>
</gene>